<dbReference type="Proteomes" id="UP001157006">
    <property type="component" value="Chromosome 3"/>
</dbReference>
<organism evidence="1 2">
    <name type="scientific">Vicia faba</name>
    <name type="common">Broad bean</name>
    <name type="synonym">Faba vulgaris</name>
    <dbReference type="NCBI Taxonomy" id="3906"/>
    <lineage>
        <taxon>Eukaryota</taxon>
        <taxon>Viridiplantae</taxon>
        <taxon>Streptophyta</taxon>
        <taxon>Embryophyta</taxon>
        <taxon>Tracheophyta</taxon>
        <taxon>Spermatophyta</taxon>
        <taxon>Magnoliopsida</taxon>
        <taxon>eudicotyledons</taxon>
        <taxon>Gunneridae</taxon>
        <taxon>Pentapetalae</taxon>
        <taxon>rosids</taxon>
        <taxon>fabids</taxon>
        <taxon>Fabales</taxon>
        <taxon>Fabaceae</taxon>
        <taxon>Papilionoideae</taxon>
        <taxon>50 kb inversion clade</taxon>
        <taxon>NPAAA clade</taxon>
        <taxon>Hologalegina</taxon>
        <taxon>IRL clade</taxon>
        <taxon>Fabeae</taxon>
        <taxon>Vicia</taxon>
    </lineage>
</organism>
<sequence>MTSEVFNTTLIQNHLHQTSTTLKSIHRFLTIISTLTYCILSSTPLSNNHRYATTSTIKTQSEAISNLSRIEEGKRGLNPIPESVTVSVDLNLSLLYQKSPSSIETKGDFMKVLRDGDEP</sequence>
<gene>
    <name evidence="1" type="ORF">VFH_III196440</name>
</gene>
<proteinExistence type="predicted"/>
<name>A0AAV1A505_VICFA</name>
<reference evidence="1 2" key="1">
    <citation type="submission" date="2023-01" db="EMBL/GenBank/DDBJ databases">
        <authorList>
            <person name="Kreplak J."/>
        </authorList>
    </citation>
    <scope>NUCLEOTIDE SEQUENCE [LARGE SCALE GENOMIC DNA]</scope>
</reference>
<evidence type="ECO:0000313" key="1">
    <source>
        <dbReference type="EMBL" id="CAI8605725.1"/>
    </source>
</evidence>
<keyword evidence="2" id="KW-1185">Reference proteome</keyword>
<dbReference type="EMBL" id="OX451738">
    <property type="protein sequence ID" value="CAI8605725.1"/>
    <property type="molecule type" value="Genomic_DNA"/>
</dbReference>
<accession>A0AAV1A505</accession>
<dbReference type="AlphaFoldDB" id="A0AAV1A505"/>
<protein>
    <submittedName>
        <fullName evidence="1">Uncharacterized protein</fullName>
    </submittedName>
</protein>
<evidence type="ECO:0000313" key="2">
    <source>
        <dbReference type="Proteomes" id="UP001157006"/>
    </source>
</evidence>